<feature type="region of interest" description="Disordered" evidence="1">
    <location>
        <begin position="21"/>
        <end position="53"/>
    </location>
</feature>
<evidence type="ECO:0000313" key="2">
    <source>
        <dbReference type="EMBL" id="CEK69809.1"/>
    </source>
</evidence>
<organism evidence="2">
    <name type="scientific">Arion vulgaris</name>
    <dbReference type="NCBI Taxonomy" id="1028688"/>
    <lineage>
        <taxon>Eukaryota</taxon>
        <taxon>Metazoa</taxon>
        <taxon>Spiralia</taxon>
        <taxon>Lophotrochozoa</taxon>
        <taxon>Mollusca</taxon>
        <taxon>Gastropoda</taxon>
        <taxon>Heterobranchia</taxon>
        <taxon>Euthyneura</taxon>
        <taxon>Panpulmonata</taxon>
        <taxon>Eupulmonata</taxon>
        <taxon>Stylommatophora</taxon>
        <taxon>Helicina</taxon>
        <taxon>Arionoidea</taxon>
        <taxon>Arionidae</taxon>
        <taxon>Arion</taxon>
    </lineage>
</organism>
<proteinExistence type="predicted"/>
<dbReference type="GO" id="GO:0005576">
    <property type="term" value="C:extracellular region"/>
    <property type="evidence" value="ECO:0007669"/>
    <property type="project" value="GOC"/>
</dbReference>
<dbReference type="InterPro" id="IPR026173">
    <property type="entry name" value="SPAG17"/>
</dbReference>
<dbReference type="AlphaFoldDB" id="A0A0B6ZMD0"/>
<dbReference type="GO" id="GO:1990716">
    <property type="term" value="C:axonemal central apparatus"/>
    <property type="evidence" value="ECO:0007669"/>
    <property type="project" value="TreeGrafter"/>
</dbReference>
<feature type="non-terminal residue" evidence="2">
    <location>
        <position position="1"/>
    </location>
</feature>
<dbReference type="EMBL" id="HACG01022944">
    <property type="protein sequence ID" value="CEK69809.1"/>
    <property type="molecule type" value="Transcribed_RNA"/>
</dbReference>
<sequence>LQRPIMKEIVSDKAAMIYEKAVEPPASSLPSKQTAKKTEKDLDQQKKDEEEVAEAKKAIKNKVFEPYFESDLGRSFFTLKHDDSCEITDPSYTTRHQGFGTVNEVSNISSSHAKNYSEMQTVPNTRLKKYDAHYTGSGIIPEPSKRQFSSSSFTSIGEESDGLVSAPPDNTQMMSNKRGQTHTSSINRPSILVNRPFSPQRRSLKMESKTPKKPSVMSQHNMLNFKNIAAMSRHKSDVMETGTKSQEAMGGPNNIYGQRRSSSNIIFPSAIKGGKPGAYPNMKFNEIEEPVRRKIRTSSVAGASSNSIKQLIKMRGIICNPQSVDFGTLKEGQMYSFGVTLTNTGVDACRFKV</sequence>
<protein>
    <submittedName>
        <fullName evidence="2">Uncharacterized protein</fullName>
    </submittedName>
</protein>
<feature type="region of interest" description="Disordered" evidence="1">
    <location>
        <begin position="138"/>
        <end position="217"/>
    </location>
</feature>
<feature type="compositionally biased region" description="Polar residues" evidence="1">
    <location>
        <begin position="168"/>
        <end position="188"/>
    </location>
</feature>
<name>A0A0B6ZMD0_9EUPU</name>
<dbReference type="PANTHER" id="PTHR21963:SF1">
    <property type="entry name" value="SPERM-ASSOCIATED ANTIGEN 17"/>
    <property type="match status" value="1"/>
</dbReference>
<dbReference type="PANTHER" id="PTHR21963">
    <property type="entry name" value="PF6"/>
    <property type="match status" value="1"/>
</dbReference>
<feature type="compositionally biased region" description="Basic and acidic residues" evidence="1">
    <location>
        <begin position="36"/>
        <end position="53"/>
    </location>
</feature>
<feature type="non-terminal residue" evidence="2">
    <location>
        <position position="353"/>
    </location>
</feature>
<evidence type="ECO:0000256" key="1">
    <source>
        <dbReference type="SAM" id="MobiDB-lite"/>
    </source>
</evidence>
<dbReference type="GO" id="GO:1904158">
    <property type="term" value="P:axonemal central apparatus assembly"/>
    <property type="evidence" value="ECO:0007669"/>
    <property type="project" value="TreeGrafter"/>
</dbReference>
<reference evidence="2" key="1">
    <citation type="submission" date="2014-12" db="EMBL/GenBank/DDBJ databases">
        <title>Insight into the proteome of Arion vulgaris.</title>
        <authorList>
            <person name="Aradska J."/>
            <person name="Bulat T."/>
            <person name="Smidak R."/>
            <person name="Sarate P."/>
            <person name="Gangsoo J."/>
            <person name="Sialana F."/>
            <person name="Bilban M."/>
            <person name="Lubec G."/>
        </authorList>
    </citation>
    <scope>NUCLEOTIDE SEQUENCE</scope>
    <source>
        <tissue evidence="2">Skin</tissue>
    </source>
</reference>
<gene>
    <name evidence="2" type="primary">ORF71666</name>
</gene>
<dbReference type="GO" id="GO:0003351">
    <property type="term" value="P:epithelial cilium movement involved in extracellular fluid movement"/>
    <property type="evidence" value="ECO:0007669"/>
    <property type="project" value="TreeGrafter"/>
</dbReference>
<accession>A0A0B6ZMD0</accession>